<keyword evidence="4" id="KW-1185">Reference proteome</keyword>
<gene>
    <name evidence="3" type="ORF">PHLCEN_2v13418</name>
</gene>
<dbReference type="AlphaFoldDB" id="A0A2R6NEM0"/>
<evidence type="ECO:0000313" key="3">
    <source>
        <dbReference type="EMBL" id="PSR70688.1"/>
    </source>
</evidence>
<evidence type="ECO:0000259" key="2">
    <source>
        <dbReference type="Pfam" id="PF23153"/>
    </source>
</evidence>
<dbReference type="InterPro" id="IPR056279">
    <property type="entry name" value="Aip3p_Bud6_N"/>
</dbReference>
<feature type="region of interest" description="Disordered" evidence="1">
    <location>
        <begin position="1"/>
        <end position="28"/>
    </location>
</feature>
<dbReference type="Proteomes" id="UP000186601">
    <property type="component" value="Unassembled WGS sequence"/>
</dbReference>
<reference evidence="3 4" key="1">
    <citation type="submission" date="2018-02" db="EMBL/GenBank/DDBJ databases">
        <title>Genome sequence of the basidiomycete white-rot fungus Phlebia centrifuga.</title>
        <authorList>
            <person name="Granchi Z."/>
            <person name="Peng M."/>
            <person name="de Vries R.P."/>
            <person name="Hilden K."/>
            <person name="Makela M.R."/>
            <person name="Grigoriev I."/>
            <person name="Riley R."/>
        </authorList>
    </citation>
    <scope>NUCLEOTIDE SEQUENCE [LARGE SCALE GENOMIC DNA]</scope>
    <source>
        <strain evidence="3 4">FBCC195</strain>
    </source>
</reference>
<feature type="compositionally biased region" description="Polar residues" evidence="1">
    <location>
        <begin position="1"/>
        <end position="10"/>
    </location>
</feature>
<accession>A0A2R6NEM0</accession>
<dbReference type="Pfam" id="PF23153">
    <property type="entry name" value="Aip3p_Bud6_N"/>
    <property type="match status" value="1"/>
</dbReference>
<proteinExistence type="predicted"/>
<organism evidence="3 4">
    <name type="scientific">Hermanssonia centrifuga</name>
    <dbReference type="NCBI Taxonomy" id="98765"/>
    <lineage>
        <taxon>Eukaryota</taxon>
        <taxon>Fungi</taxon>
        <taxon>Dikarya</taxon>
        <taxon>Basidiomycota</taxon>
        <taxon>Agaricomycotina</taxon>
        <taxon>Agaricomycetes</taxon>
        <taxon>Polyporales</taxon>
        <taxon>Meruliaceae</taxon>
        <taxon>Hermanssonia</taxon>
    </lineage>
</organism>
<evidence type="ECO:0000256" key="1">
    <source>
        <dbReference type="SAM" id="MobiDB-lite"/>
    </source>
</evidence>
<feature type="domain" description="Aip3p/Bud6 N-terminal" evidence="2">
    <location>
        <begin position="138"/>
        <end position="245"/>
    </location>
</feature>
<sequence>MDSSAESSTPPGKLGACVSPRPRDVPREARRHGNQFHTLQTYICPLILCCHDSLTHSLATLSSLIIKRHSPPTILSIHPTHLMYTTTSISPIYYVGQPKVMRASQGAAWLKSSPLFTMQTAVRSQYKPSSPPPSDVPTAVSTLLGLTKQLQDVLRLWSVYEASEAQVSDAFVLVGMQFNATVTAFNRHGIDMSDLSHIPTDLRSVLEQCLGKEPSQRVLSRYMPKVRTVLYHLLQGLQRKQAPYWKAVEGSRWVVPDEFDRYH</sequence>
<dbReference type="OrthoDB" id="783096at2759"/>
<dbReference type="EMBL" id="MLYV02001335">
    <property type="protein sequence ID" value="PSR70688.1"/>
    <property type="molecule type" value="Genomic_DNA"/>
</dbReference>
<comment type="caution">
    <text evidence="3">The sequence shown here is derived from an EMBL/GenBank/DDBJ whole genome shotgun (WGS) entry which is preliminary data.</text>
</comment>
<evidence type="ECO:0000313" key="4">
    <source>
        <dbReference type="Proteomes" id="UP000186601"/>
    </source>
</evidence>
<protein>
    <recommendedName>
        <fullName evidence="2">Aip3p/Bud6 N-terminal domain-containing protein</fullName>
    </recommendedName>
</protein>
<name>A0A2R6NEM0_9APHY</name>